<keyword evidence="2" id="KW-1185">Reference proteome</keyword>
<dbReference type="EMBL" id="AP028912">
    <property type="protein sequence ID" value="BES93518.1"/>
    <property type="molecule type" value="Genomic_DNA"/>
</dbReference>
<evidence type="ECO:0000313" key="1">
    <source>
        <dbReference type="EMBL" id="BES93518.1"/>
    </source>
</evidence>
<dbReference type="Proteomes" id="UP001307889">
    <property type="component" value="Chromosome 4"/>
</dbReference>
<protein>
    <submittedName>
        <fullName evidence="1">Uncharacterized protein</fullName>
    </submittedName>
</protein>
<accession>A0ABN7ANI4</accession>
<name>A0ABN7ANI4_9HEMI</name>
<sequence length="97" mass="11249">MEVKPPFGNDPAESRQLIEDDIGRVPFISQMGKRRWERRRKERREWGCDKMVICQPTYGPLLYSGSFLPSRANSTLPFGTHLDLERDGLVTTRARRA</sequence>
<gene>
    <name evidence="1" type="ORF">NTJ_06327</name>
</gene>
<evidence type="ECO:0000313" key="2">
    <source>
        <dbReference type="Proteomes" id="UP001307889"/>
    </source>
</evidence>
<reference evidence="1 2" key="1">
    <citation type="submission" date="2023-09" db="EMBL/GenBank/DDBJ databases">
        <title>Nesidiocoris tenuis whole genome shotgun sequence.</title>
        <authorList>
            <person name="Shibata T."/>
            <person name="Shimoda M."/>
            <person name="Kobayashi T."/>
            <person name="Uehara T."/>
        </authorList>
    </citation>
    <scope>NUCLEOTIDE SEQUENCE [LARGE SCALE GENOMIC DNA]</scope>
    <source>
        <strain evidence="1 2">Japan</strain>
    </source>
</reference>
<proteinExistence type="predicted"/>
<organism evidence="1 2">
    <name type="scientific">Nesidiocoris tenuis</name>
    <dbReference type="NCBI Taxonomy" id="355587"/>
    <lineage>
        <taxon>Eukaryota</taxon>
        <taxon>Metazoa</taxon>
        <taxon>Ecdysozoa</taxon>
        <taxon>Arthropoda</taxon>
        <taxon>Hexapoda</taxon>
        <taxon>Insecta</taxon>
        <taxon>Pterygota</taxon>
        <taxon>Neoptera</taxon>
        <taxon>Paraneoptera</taxon>
        <taxon>Hemiptera</taxon>
        <taxon>Heteroptera</taxon>
        <taxon>Panheteroptera</taxon>
        <taxon>Cimicomorpha</taxon>
        <taxon>Miridae</taxon>
        <taxon>Dicyphina</taxon>
        <taxon>Nesidiocoris</taxon>
    </lineage>
</organism>